<proteinExistence type="predicted"/>
<organism evidence="3 4">
    <name type="scientific">Clavispora lusitaniae (strain ATCC 42720)</name>
    <name type="common">Yeast</name>
    <name type="synonym">Candida lusitaniae</name>
    <dbReference type="NCBI Taxonomy" id="306902"/>
    <lineage>
        <taxon>Eukaryota</taxon>
        <taxon>Fungi</taxon>
        <taxon>Dikarya</taxon>
        <taxon>Ascomycota</taxon>
        <taxon>Saccharomycotina</taxon>
        <taxon>Pichiomycetes</taxon>
        <taxon>Metschnikowiaceae</taxon>
        <taxon>Clavispora</taxon>
    </lineage>
</organism>
<dbReference type="EMBL" id="CH408081">
    <property type="protein sequence ID" value="EEQ40917.1"/>
    <property type="molecule type" value="Genomic_DNA"/>
</dbReference>
<dbReference type="Proteomes" id="UP000007703">
    <property type="component" value="Unassembled WGS sequence"/>
</dbReference>
<reference evidence="3 4" key="1">
    <citation type="journal article" date="2009" name="Nature">
        <title>Evolution of pathogenicity and sexual reproduction in eight Candida genomes.</title>
        <authorList>
            <person name="Butler G."/>
            <person name="Rasmussen M.D."/>
            <person name="Lin M.F."/>
            <person name="Santos M.A."/>
            <person name="Sakthikumar S."/>
            <person name="Munro C.A."/>
            <person name="Rheinbay E."/>
            <person name="Grabherr M."/>
            <person name="Forche A."/>
            <person name="Reedy J.L."/>
            <person name="Agrafioti I."/>
            <person name="Arnaud M.B."/>
            <person name="Bates S."/>
            <person name="Brown A.J."/>
            <person name="Brunke S."/>
            <person name="Costanzo M.C."/>
            <person name="Fitzpatrick D.A."/>
            <person name="de Groot P.W."/>
            <person name="Harris D."/>
            <person name="Hoyer L.L."/>
            <person name="Hube B."/>
            <person name="Klis F.M."/>
            <person name="Kodira C."/>
            <person name="Lennard N."/>
            <person name="Logue M.E."/>
            <person name="Martin R."/>
            <person name="Neiman A.M."/>
            <person name="Nikolaou E."/>
            <person name="Quail M.A."/>
            <person name="Quinn J."/>
            <person name="Santos M.C."/>
            <person name="Schmitzberger F.F."/>
            <person name="Sherlock G."/>
            <person name="Shah P."/>
            <person name="Silverstein K.A."/>
            <person name="Skrzypek M.S."/>
            <person name="Soll D."/>
            <person name="Staggs R."/>
            <person name="Stansfield I."/>
            <person name="Stumpf M.P."/>
            <person name="Sudbery P.E."/>
            <person name="Srikantha T."/>
            <person name="Zeng Q."/>
            <person name="Berman J."/>
            <person name="Berriman M."/>
            <person name="Heitman J."/>
            <person name="Gow N.A."/>
            <person name="Lorenz M.C."/>
            <person name="Birren B.W."/>
            <person name="Kellis M."/>
            <person name="Cuomo C.A."/>
        </authorList>
    </citation>
    <scope>NUCLEOTIDE SEQUENCE [LARGE SCALE GENOMIC DNA]</scope>
    <source>
        <strain evidence="3 4">ATCC 42720</strain>
    </source>
</reference>
<keyword evidence="2" id="KW-0472">Membrane</keyword>
<evidence type="ECO:0000256" key="1">
    <source>
        <dbReference type="SAM" id="MobiDB-lite"/>
    </source>
</evidence>
<keyword evidence="2" id="KW-0812">Transmembrane</keyword>
<feature type="region of interest" description="Disordered" evidence="1">
    <location>
        <begin position="1"/>
        <end position="50"/>
    </location>
</feature>
<feature type="compositionally biased region" description="Low complexity" evidence="1">
    <location>
        <begin position="24"/>
        <end position="34"/>
    </location>
</feature>
<keyword evidence="2" id="KW-1133">Transmembrane helix</keyword>
<dbReference type="VEuPathDB" id="FungiDB:CLUG_05044"/>
<evidence type="ECO:0000256" key="2">
    <source>
        <dbReference type="SAM" id="Phobius"/>
    </source>
</evidence>
<feature type="transmembrane region" description="Helical" evidence="2">
    <location>
        <begin position="134"/>
        <end position="160"/>
    </location>
</feature>
<dbReference type="KEGG" id="clu:CLUG_05044"/>
<sequence>MRARHARNARNAARSRNTARSRNSRNAARNAARNRPSRPRNMRPAVHGPQLGRPRLVVAVERVGRAFAGPRRLEERIGKVSRWRSGAKRIAKVPLGQSQMHRLGPKAVSGHVSRDGSVPQFGFACPRAVRVVPVLWVCVPFFGVSVFRLVAFSAVARLSVPRILGFSRTISRFPRISVRSLPVLVFFSLPVLVFFSFLLALVPPRLDPDRVSRGLLVHFRPPLSKAVFARAVGTRLHRRHAAHRYGIVH</sequence>
<dbReference type="HOGENOM" id="CLU_1115648_0_0_1"/>
<dbReference type="InParanoid" id="C4YAA6"/>
<accession>C4YAA6</accession>
<name>C4YAA6_CLAL4</name>
<evidence type="ECO:0000313" key="4">
    <source>
        <dbReference type="Proteomes" id="UP000007703"/>
    </source>
</evidence>
<feature type="transmembrane region" description="Helical" evidence="2">
    <location>
        <begin position="181"/>
        <end position="202"/>
    </location>
</feature>
<gene>
    <name evidence="3" type="ORF">CLUG_05044</name>
</gene>
<protein>
    <submittedName>
        <fullName evidence="3">Uncharacterized protein</fullName>
    </submittedName>
</protein>
<dbReference type="AlphaFoldDB" id="C4YAA6"/>
<evidence type="ECO:0000313" key="3">
    <source>
        <dbReference type="EMBL" id="EEQ40917.1"/>
    </source>
</evidence>